<keyword evidence="2" id="KW-1185">Reference proteome</keyword>
<proteinExistence type="predicted"/>
<dbReference type="EMBL" id="JRRC01067718">
    <property type="protein sequence ID" value="KHF99177.1"/>
    <property type="molecule type" value="Genomic_DNA"/>
</dbReference>
<comment type="caution">
    <text evidence="1">The sequence shown here is derived from an EMBL/GenBank/DDBJ whole genome shotgun (WGS) entry which is preliminary data.</text>
</comment>
<dbReference type="AlphaFoldDB" id="A0A0B0MAK9"/>
<reference evidence="2" key="1">
    <citation type="submission" date="2014-09" db="EMBL/GenBank/DDBJ databases">
        <authorList>
            <person name="Mudge J."/>
            <person name="Ramaraj T."/>
            <person name="Lindquist I.E."/>
            <person name="Bharti A.K."/>
            <person name="Sundararajan A."/>
            <person name="Cameron C.T."/>
            <person name="Woodward J.E."/>
            <person name="May G.D."/>
            <person name="Brubaker C."/>
            <person name="Broadhvest J."/>
            <person name="Wilkins T.A."/>
        </authorList>
    </citation>
    <scope>NUCLEOTIDE SEQUENCE</scope>
    <source>
        <strain evidence="2">cv. AKA8401</strain>
    </source>
</reference>
<sequence length="60" mass="7166">MQELDQNSNLSDMSLISYEFIRFERGLVTINLYHIGTHDPIISISQLYTYISNKYKYLKF</sequence>
<organism evidence="1 2">
    <name type="scientific">Gossypium arboreum</name>
    <name type="common">Tree cotton</name>
    <name type="synonym">Gossypium nanking</name>
    <dbReference type="NCBI Taxonomy" id="29729"/>
    <lineage>
        <taxon>Eukaryota</taxon>
        <taxon>Viridiplantae</taxon>
        <taxon>Streptophyta</taxon>
        <taxon>Embryophyta</taxon>
        <taxon>Tracheophyta</taxon>
        <taxon>Spermatophyta</taxon>
        <taxon>Magnoliopsida</taxon>
        <taxon>eudicotyledons</taxon>
        <taxon>Gunneridae</taxon>
        <taxon>Pentapetalae</taxon>
        <taxon>rosids</taxon>
        <taxon>malvids</taxon>
        <taxon>Malvales</taxon>
        <taxon>Malvaceae</taxon>
        <taxon>Malvoideae</taxon>
        <taxon>Gossypium</taxon>
    </lineage>
</organism>
<protein>
    <submittedName>
        <fullName evidence="1">Uncharacterized protein</fullName>
    </submittedName>
</protein>
<dbReference type="Proteomes" id="UP000032142">
    <property type="component" value="Unassembled WGS sequence"/>
</dbReference>
<gene>
    <name evidence="1" type="ORF">F383_16671</name>
</gene>
<evidence type="ECO:0000313" key="2">
    <source>
        <dbReference type="Proteomes" id="UP000032142"/>
    </source>
</evidence>
<accession>A0A0B0MAK9</accession>
<evidence type="ECO:0000313" key="1">
    <source>
        <dbReference type="EMBL" id="KHF99177.1"/>
    </source>
</evidence>
<name>A0A0B0MAK9_GOSAR</name>